<proteinExistence type="inferred from homology"/>
<feature type="transmembrane region" description="Helical" evidence="10">
    <location>
        <begin position="232"/>
        <end position="251"/>
    </location>
</feature>
<evidence type="ECO:0000313" key="16">
    <source>
        <dbReference type="EMBL" id="CAF4188151.1"/>
    </source>
</evidence>
<dbReference type="GO" id="GO:0019367">
    <property type="term" value="P:fatty acid elongation, saturated fatty acid"/>
    <property type="evidence" value="ECO:0007669"/>
    <property type="project" value="TreeGrafter"/>
</dbReference>
<dbReference type="GO" id="GO:0042761">
    <property type="term" value="P:very long-chain fatty acid biosynthetic process"/>
    <property type="evidence" value="ECO:0007669"/>
    <property type="project" value="TreeGrafter"/>
</dbReference>
<dbReference type="EC" id="2.3.1.199" evidence="10"/>
<protein>
    <recommendedName>
        <fullName evidence="10">Elongation of very long chain fatty acids protein</fullName>
        <ecNumber evidence="10">2.3.1.199</ecNumber>
    </recommendedName>
    <alternativeName>
        <fullName evidence="10">Very-long-chain 3-oxoacyl-CoA synthase</fullName>
    </alternativeName>
</protein>
<keyword evidence="4 10" id="KW-0812">Transmembrane</keyword>
<evidence type="ECO:0000256" key="4">
    <source>
        <dbReference type="ARBA" id="ARBA00022692"/>
    </source>
</evidence>
<comment type="caution">
    <text evidence="14">The sequence shown here is derived from an EMBL/GenBank/DDBJ whole genome shotgun (WGS) entry which is preliminary data.</text>
</comment>
<evidence type="ECO:0000256" key="3">
    <source>
        <dbReference type="ARBA" id="ARBA00022679"/>
    </source>
</evidence>
<evidence type="ECO:0000313" key="11">
    <source>
        <dbReference type="EMBL" id="CAF0897523.1"/>
    </source>
</evidence>
<dbReference type="EMBL" id="CAJNOH010000135">
    <property type="protein sequence ID" value="CAF0897523.1"/>
    <property type="molecule type" value="Genomic_DNA"/>
</dbReference>
<comment type="catalytic activity">
    <reaction evidence="10">
        <text>a very-long-chain acyl-CoA + malonyl-CoA + H(+) = a very-long-chain 3-oxoacyl-CoA + CO2 + CoA</text>
        <dbReference type="Rhea" id="RHEA:32727"/>
        <dbReference type="ChEBI" id="CHEBI:15378"/>
        <dbReference type="ChEBI" id="CHEBI:16526"/>
        <dbReference type="ChEBI" id="CHEBI:57287"/>
        <dbReference type="ChEBI" id="CHEBI:57384"/>
        <dbReference type="ChEBI" id="CHEBI:90725"/>
        <dbReference type="ChEBI" id="CHEBI:90736"/>
        <dbReference type="EC" id="2.3.1.199"/>
    </reaction>
</comment>
<gene>
    <name evidence="13" type="ORF">JXQ802_LOCUS31220</name>
    <name evidence="14" type="ORF">JXQ802_LOCUS31389</name>
    <name evidence="16" type="ORF">OTI717_LOCUS38019</name>
    <name evidence="11" type="ORF">PYM288_LOCUS9350</name>
    <name evidence="12" type="ORF">RFH988_LOCUS21486</name>
    <name evidence="15" type="ORF">SEV965_LOCUS33621</name>
</gene>
<sequence>MSDTSLYLFRFKHIQIEIPYTNIIINIYSPWSYIISFGSCLLYIFLITIIFPLLTSKLSLKMKNFFSKIHYIFLFLYSLFSCLITLYYIIYTKEIINWLDYICKPIPSWLRIISITFTISKIWEWFDTAILIFKGQTFKKIGFLHIYHHATTFLLFLCVMNFPGGEKSGMLLNGFVHTVMYYHFAFRLPKFLRPIITTLQIIQLLIVTYIWHIVPRLCLKYKQFPNENFLEFLLPYALVPVYCLFFFKFFIEQYLISSTKKVKSSLQKEE</sequence>
<dbReference type="Pfam" id="PF01151">
    <property type="entry name" value="ELO"/>
    <property type="match status" value="1"/>
</dbReference>
<evidence type="ECO:0000256" key="8">
    <source>
        <dbReference type="ARBA" id="ARBA00023136"/>
    </source>
</evidence>
<comment type="subcellular location">
    <subcellularLocation>
        <location evidence="1">Membrane</location>
        <topology evidence="1">Multi-pass membrane protein</topology>
    </subcellularLocation>
</comment>
<dbReference type="Proteomes" id="UP000663870">
    <property type="component" value="Unassembled WGS sequence"/>
</dbReference>
<keyword evidence="6 10" id="KW-1133">Transmembrane helix</keyword>
<feature type="transmembrane region" description="Helical" evidence="10">
    <location>
        <begin position="191"/>
        <end position="212"/>
    </location>
</feature>
<dbReference type="Proteomes" id="UP000663882">
    <property type="component" value="Unassembled WGS sequence"/>
</dbReference>
<dbReference type="Proteomes" id="UP000663854">
    <property type="component" value="Unassembled WGS sequence"/>
</dbReference>
<dbReference type="Proteomes" id="UP000663823">
    <property type="component" value="Unassembled WGS sequence"/>
</dbReference>
<dbReference type="Proteomes" id="UP000663889">
    <property type="component" value="Unassembled WGS sequence"/>
</dbReference>
<evidence type="ECO:0000256" key="1">
    <source>
        <dbReference type="ARBA" id="ARBA00004141"/>
    </source>
</evidence>
<keyword evidence="9 10" id="KW-0275">Fatty acid biosynthesis</keyword>
<dbReference type="EMBL" id="CAJNOL010001326">
    <property type="protein sequence ID" value="CAF1337431.1"/>
    <property type="molecule type" value="Genomic_DNA"/>
</dbReference>
<comment type="similarity">
    <text evidence="10">Belongs to the ELO family.</text>
</comment>
<evidence type="ECO:0000256" key="7">
    <source>
        <dbReference type="ARBA" id="ARBA00023098"/>
    </source>
</evidence>
<reference evidence="14" key="1">
    <citation type="submission" date="2021-02" db="EMBL/GenBank/DDBJ databases">
        <authorList>
            <person name="Nowell W R."/>
        </authorList>
    </citation>
    <scope>NUCLEOTIDE SEQUENCE</scope>
</reference>
<dbReference type="EMBL" id="CAJNOU010004648">
    <property type="protein sequence ID" value="CAF1449591.1"/>
    <property type="molecule type" value="Genomic_DNA"/>
</dbReference>
<keyword evidence="7 10" id="KW-0443">Lipid metabolism</keyword>
<dbReference type="EMBL" id="CAJOAX010019399">
    <property type="protein sequence ID" value="CAF4188151.1"/>
    <property type="molecule type" value="Genomic_DNA"/>
</dbReference>
<keyword evidence="5 10" id="KW-0276">Fatty acid metabolism</keyword>
<feature type="transmembrane region" description="Helical" evidence="10">
    <location>
        <begin position="71"/>
        <end position="90"/>
    </location>
</feature>
<dbReference type="InterPro" id="IPR002076">
    <property type="entry name" value="ELO_fam"/>
</dbReference>
<dbReference type="EMBL" id="CAJNOO010001371">
    <property type="protein sequence ID" value="CAF1142960.1"/>
    <property type="molecule type" value="Genomic_DNA"/>
</dbReference>
<feature type="transmembrane region" description="Helical" evidence="10">
    <location>
        <begin position="31"/>
        <end position="51"/>
    </location>
</feature>
<keyword evidence="3 10" id="KW-0808">Transferase</keyword>
<organism evidence="14 17">
    <name type="scientific">Rotaria sordida</name>
    <dbReference type="NCBI Taxonomy" id="392033"/>
    <lineage>
        <taxon>Eukaryota</taxon>
        <taxon>Metazoa</taxon>
        <taxon>Spiralia</taxon>
        <taxon>Gnathifera</taxon>
        <taxon>Rotifera</taxon>
        <taxon>Eurotatoria</taxon>
        <taxon>Bdelloidea</taxon>
        <taxon>Philodinida</taxon>
        <taxon>Philodinidae</taxon>
        <taxon>Rotaria</taxon>
    </lineage>
</organism>
<dbReference type="EMBL" id="CAJNOL010001308">
    <property type="protein sequence ID" value="CAF1334117.1"/>
    <property type="molecule type" value="Genomic_DNA"/>
</dbReference>
<dbReference type="GO" id="GO:0009922">
    <property type="term" value="F:fatty acid elongase activity"/>
    <property type="evidence" value="ECO:0007669"/>
    <property type="project" value="UniProtKB-EC"/>
</dbReference>
<accession>A0A815GEB6</accession>
<keyword evidence="2 10" id="KW-0444">Lipid biosynthesis</keyword>
<evidence type="ECO:0000256" key="2">
    <source>
        <dbReference type="ARBA" id="ARBA00022516"/>
    </source>
</evidence>
<dbReference type="GO" id="GO:0030148">
    <property type="term" value="P:sphingolipid biosynthetic process"/>
    <property type="evidence" value="ECO:0007669"/>
    <property type="project" value="TreeGrafter"/>
</dbReference>
<evidence type="ECO:0000256" key="6">
    <source>
        <dbReference type="ARBA" id="ARBA00022989"/>
    </source>
</evidence>
<dbReference type="GO" id="GO:0005789">
    <property type="term" value="C:endoplasmic reticulum membrane"/>
    <property type="evidence" value="ECO:0007669"/>
    <property type="project" value="TreeGrafter"/>
</dbReference>
<feature type="transmembrane region" description="Helical" evidence="10">
    <location>
        <begin position="168"/>
        <end position="184"/>
    </location>
</feature>
<evidence type="ECO:0000313" key="14">
    <source>
        <dbReference type="EMBL" id="CAF1337431.1"/>
    </source>
</evidence>
<evidence type="ECO:0000256" key="10">
    <source>
        <dbReference type="RuleBase" id="RU361115"/>
    </source>
</evidence>
<dbReference type="PANTHER" id="PTHR11157">
    <property type="entry name" value="FATTY ACID ACYL TRANSFERASE-RELATED"/>
    <property type="match status" value="1"/>
</dbReference>
<dbReference type="GO" id="GO:0034626">
    <property type="term" value="P:fatty acid elongation, polyunsaturated fatty acid"/>
    <property type="evidence" value="ECO:0007669"/>
    <property type="project" value="TreeGrafter"/>
</dbReference>
<evidence type="ECO:0000256" key="9">
    <source>
        <dbReference type="ARBA" id="ARBA00023160"/>
    </source>
</evidence>
<feature type="transmembrane region" description="Helical" evidence="10">
    <location>
        <begin position="144"/>
        <end position="162"/>
    </location>
</feature>
<name>A0A815GEB6_9BILA</name>
<evidence type="ECO:0000313" key="13">
    <source>
        <dbReference type="EMBL" id="CAF1334117.1"/>
    </source>
</evidence>
<keyword evidence="8 10" id="KW-0472">Membrane</keyword>
<evidence type="ECO:0000313" key="15">
    <source>
        <dbReference type="EMBL" id="CAF1449591.1"/>
    </source>
</evidence>
<keyword evidence="17" id="KW-1185">Reference proteome</keyword>
<dbReference type="OrthoDB" id="434092at2759"/>
<dbReference type="GO" id="GO:0034625">
    <property type="term" value="P:fatty acid elongation, monounsaturated fatty acid"/>
    <property type="evidence" value="ECO:0007669"/>
    <property type="project" value="TreeGrafter"/>
</dbReference>
<evidence type="ECO:0000313" key="12">
    <source>
        <dbReference type="EMBL" id="CAF1142960.1"/>
    </source>
</evidence>
<dbReference type="AlphaFoldDB" id="A0A815GEB6"/>
<evidence type="ECO:0000313" key="17">
    <source>
        <dbReference type="Proteomes" id="UP000663870"/>
    </source>
</evidence>
<evidence type="ECO:0000256" key="5">
    <source>
        <dbReference type="ARBA" id="ARBA00022832"/>
    </source>
</evidence>